<feature type="region of interest" description="Disordered" evidence="10">
    <location>
        <begin position="1"/>
        <end position="21"/>
    </location>
</feature>
<dbReference type="Pfam" id="PF12861">
    <property type="entry name" value="zf-ANAPC11"/>
    <property type="match status" value="1"/>
</dbReference>
<feature type="transmembrane region" description="Helical" evidence="11">
    <location>
        <begin position="78"/>
        <end position="101"/>
    </location>
</feature>
<feature type="transmembrane region" description="Helical" evidence="11">
    <location>
        <begin position="113"/>
        <end position="138"/>
    </location>
</feature>
<evidence type="ECO:0000256" key="3">
    <source>
        <dbReference type="ARBA" id="ARBA00022618"/>
    </source>
</evidence>
<keyword evidence="14" id="KW-1185">Reference proteome</keyword>
<keyword evidence="9" id="KW-0863">Zinc-finger</keyword>
<evidence type="ECO:0000256" key="7">
    <source>
        <dbReference type="ARBA" id="ARBA00022989"/>
    </source>
</evidence>
<feature type="transmembrane region" description="Helical" evidence="11">
    <location>
        <begin position="47"/>
        <end position="66"/>
    </location>
</feature>
<dbReference type="GO" id="GO:0005789">
    <property type="term" value="C:endoplasmic reticulum membrane"/>
    <property type="evidence" value="ECO:0007669"/>
    <property type="project" value="TreeGrafter"/>
</dbReference>
<evidence type="ECO:0000256" key="9">
    <source>
        <dbReference type="PROSITE-ProRule" id="PRU00175"/>
    </source>
</evidence>
<keyword evidence="9" id="KW-0862">Zinc</keyword>
<sequence>MSEETINTLNTTSSTENEADLQLSNPEAEDTILDPSKEFEKQDSQHGTMALILLAALFGFQLLILYWKSKHYRSFQAVTLFGLWLIPMYLFGLQAHFWRFLSIWVLYSIANSWVSYAVGITGYTIIMLYFFGLVQLFYSGTDGFELGTILLSYGLYFGVLSRDFVEICTDRMASTLGYYNKDGFPRKHLRANICAICGVAATGTSNNTNNNENGDQNHRVFQLACRHVFHDDCIRGWCLIGKKDICPYCKEKVDLKEFKTNPWDTQQQLYLSLLDGVRYLVVWQPVSF</sequence>
<feature type="domain" description="RING-type" evidence="12">
    <location>
        <begin position="194"/>
        <end position="250"/>
    </location>
</feature>
<dbReference type="GO" id="GO:0031145">
    <property type="term" value="P:anaphase-promoting complex-dependent catabolic process"/>
    <property type="evidence" value="ECO:0007669"/>
    <property type="project" value="InterPro"/>
</dbReference>
<dbReference type="AlphaFoldDB" id="A0A9N9FEY7"/>
<keyword evidence="7 11" id="KW-1133">Transmembrane helix</keyword>
<reference evidence="13" key="1">
    <citation type="submission" date="2021-06" db="EMBL/GenBank/DDBJ databases">
        <authorList>
            <person name="Kallberg Y."/>
            <person name="Tangrot J."/>
            <person name="Rosling A."/>
        </authorList>
    </citation>
    <scope>NUCLEOTIDE SEQUENCE</scope>
    <source>
        <strain evidence="13">87-6 pot B 2015</strain>
    </source>
</reference>
<evidence type="ECO:0000256" key="10">
    <source>
        <dbReference type="SAM" id="MobiDB-lite"/>
    </source>
</evidence>
<dbReference type="GO" id="GO:0051301">
    <property type="term" value="P:cell division"/>
    <property type="evidence" value="ECO:0007669"/>
    <property type="project" value="UniProtKB-KW"/>
</dbReference>
<dbReference type="InterPro" id="IPR013083">
    <property type="entry name" value="Znf_RING/FYVE/PHD"/>
</dbReference>
<gene>
    <name evidence="13" type="ORF">FMOSSE_LOCUS5431</name>
</gene>
<keyword evidence="5" id="KW-0479">Metal-binding</keyword>
<keyword evidence="6" id="KW-0498">Mitosis</keyword>
<evidence type="ECO:0000256" key="11">
    <source>
        <dbReference type="SAM" id="Phobius"/>
    </source>
</evidence>
<comment type="caution">
    <text evidence="13">The sequence shown here is derived from an EMBL/GenBank/DDBJ whole genome shotgun (WGS) entry which is preliminary data.</text>
</comment>
<dbReference type="SMART" id="SM00184">
    <property type="entry name" value="RING"/>
    <property type="match status" value="1"/>
</dbReference>
<keyword evidence="4 11" id="KW-0812">Transmembrane</keyword>
<dbReference type="Proteomes" id="UP000789375">
    <property type="component" value="Unassembled WGS sequence"/>
</dbReference>
<dbReference type="CDD" id="cd16475">
    <property type="entry name" value="RING-H2_RNF121-like"/>
    <property type="match status" value="1"/>
</dbReference>
<evidence type="ECO:0000256" key="1">
    <source>
        <dbReference type="ARBA" id="ARBA00004141"/>
    </source>
</evidence>
<evidence type="ECO:0000256" key="6">
    <source>
        <dbReference type="ARBA" id="ARBA00022776"/>
    </source>
</evidence>
<keyword evidence="6" id="KW-0131">Cell cycle</keyword>
<accession>A0A9N9FEY7</accession>
<dbReference type="Gene3D" id="3.30.40.10">
    <property type="entry name" value="Zinc/RING finger domain, C3HC4 (zinc finger)"/>
    <property type="match status" value="1"/>
</dbReference>
<dbReference type="PANTHER" id="PTHR13407:SF0">
    <property type="entry name" value="FI05221P"/>
    <property type="match status" value="1"/>
</dbReference>
<dbReference type="InterPro" id="IPR001841">
    <property type="entry name" value="Znf_RING"/>
</dbReference>
<dbReference type="EMBL" id="CAJVPP010001029">
    <property type="protein sequence ID" value="CAG8529370.1"/>
    <property type="molecule type" value="Genomic_DNA"/>
</dbReference>
<dbReference type="GO" id="GO:0061630">
    <property type="term" value="F:ubiquitin protein ligase activity"/>
    <property type="evidence" value="ECO:0007669"/>
    <property type="project" value="InterPro"/>
</dbReference>
<evidence type="ECO:0000259" key="12">
    <source>
        <dbReference type="PROSITE" id="PS50089"/>
    </source>
</evidence>
<dbReference type="InterPro" id="IPR040176">
    <property type="entry name" value="RNF121/RNF175"/>
</dbReference>
<dbReference type="GO" id="GO:0008270">
    <property type="term" value="F:zinc ion binding"/>
    <property type="evidence" value="ECO:0007669"/>
    <property type="project" value="UniProtKB-KW"/>
</dbReference>
<evidence type="ECO:0000256" key="4">
    <source>
        <dbReference type="ARBA" id="ARBA00022692"/>
    </source>
</evidence>
<dbReference type="SUPFAM" id="SSF57850">
    <property type="entry name" value="RING/U-box"/>
    <property type="match status" value="1"/>
</dbReference>
<feature type="compositionally biased region" description="Low complexity" evidence="10">
    <location>
        <begin position="1"/>
        <end position="16"/>
    </location>
</feature>
<name>A0A9N9FEY7_FUNMO</name>
<dbReference type="GO" id="GO:0000139">
    <property type="term" value="C:Golgi membrane"/>
    <property type="evidence" value="ECO:0007669"/>
    <property type="project" value="TreeGrafter"/>
</dbReference>
<comment type="subcellular location">
    <subcellularLocation>
        <location evidence="1">Membrane</location>
        <topology evidence="1">Multi-pass membrane protein</topology>
    </subcellularLocation>
</comment>
<dbReference type="GO" id="GO:0005680">
    <property type="term" value="C:anaphase-promoting complex"/>
    <property type="evidence" value="ECO:0007669"/>
    <property type="project" value="InterPro"/>
</dbReference>
<dbReference type="GO" id="GO:0036503">
    <property type="term" value="P:ERAD pathway"/>
    <property type="evidence" value="ECO:0007669"/>
    <property type="project" value="TreeGrafter"/>
</dbReference>
<evidence type="ECO:0000256" key="5">
    <source>
        <dbReference type="ARBA" id="ARBA00022723"/>
    </source>
</evidence>
<dbReference type="PANTHER" id="PTHR13407">
    <property type="entry name" value="RNF121 PROTEIN"/>
    <property type="match status" value="1"/>
</dbReference>
<evidence type="ECO:0000256" key="8">
    <source>
        <dbReference type="ARBA" id="ARBA00023136"/>
    </source>
</evidence>
<proteinExistence type="predicted"/>
<evidence type="ECO:0000313" key="13">
    <source>
        <dbReference type="EMBL" id="CAG8529370.1"/>
    </source>
</evidence>
<dbReference type="InterPro" id="IPR024991">
    <property type="entry name" value="RING-H2_APC11"/>
</dbReference>
<dbReference type="GO" id="GO:0097602">
    <property type="term" value="F:cullin family protein binding"/>
    <property type="evidence" value="ECO:0007669"/>
    <property type="project" value="InterPro"/>
</dbReference>
<keyword evidence="8 11" id="KW-0472">Membrane</keyword>
<evidence type="ECO:0000256" key="2">
    <source>
        <dbReference type="ARBA" id="ARBA00013928"/>
    </source>
</evidence>
<evidence type="ECO:0000313" key="14">
    <source>
        <dbReference type="Proteomes" id="UP000789375"/>
    </source>
</evidence>
<dbReference type="PROSITE" id="PS50089">
    <property type="entry name" value="ZF_RING_2"/>
    <property type="match status" value="1"/>
</dbReference>
<organism evidence="13 14">
    <name type="scientific">Funneliformis mosseae</name>
    <name type="common">Endomycorrhizal fungus</name>
    <name type="synonym">Glomus mosseae</name>
    <dbReference type="NCBI Taxonomy" id="27381"/>
    <lineage>
        <taxon>Eukaryota</taxon>
        <taxon>Fungi</taxon>
        <taxon>Fungi incertae sedis</taxon>
        <taxon>Mucoromycota</taxon>
        <taxon>Glomeromycotina</taxon>
        <taxon>Glomeromycetes</taxon>
        <taxon>Glomerales</taxon>
        <taxon>Glomeraceae</taxon>
        <taxon>Funneliformis</taxon>
    </lineage>
</organism>
<keyword evidence="3" id="KW-0132">Cell division</keyword>
<protein>
    <recommendedName>
        <fullName evidence="2">Anaphase-promoting complex subunit 11</fullName>
    </recommendedName>
</protein>